<reference evidence="1" key="2">
    <citation type="journal article" date="2014" name="ISME J.">
        <title>Microbial stratification in low pH oxic and suboxic macroscopic growths along an acid mine drainage.</title>
        <authorList>
            <person name="Mendez-Garcia C."/>
            <person name="Mesa V."/>
            <person name="Sprenger R.R."/>
            <person name="Richter M."/>
            <person name="Diez M.S."/>
            <person name="Solano J."/>
            <person name="Bargiela R."/>
            <person name="Golyshina O.V."/>
            <person name="Manteca A."/>
            <person name="Ramos J.L."/>
            <person name="Gallego J.R."/>
            <person name="Llorente I."/>
            <person name="Martins Dos Santos V.A."/>
            <person name="Jensen O.N."/>
            <person name="Pelaez A.I."/>
            <person name="Sanchez J."/>
            <person name="Ferrer M."/>
        </authorList>
    </citation>
    <scope>NUCLEOTIDE SEQUENCE</scope>
</reference>
<organism evidence="1">
    <name type="scientific">mine drainage metagenome</name>
    <dbReference type="NCBI Taxonomy" id="410659"/>
    <lineage>
        <taxon>unclassified sequences</taxon>
        <taxon>metagenomes</taxon>
        <taxon>ecological metagenomes</taxon>
    </lineage>
</organism>
<sequence>QHNISQAALQSAQLTLAVAEADRATAAAQLRQLRTKLLADWGLKLSAAALSGSTPLPRLEKGAEALVEVSLPLGQGLADPPAEASATTPDDELVQLRFVSRAPRAAAGVAGESFFYLMASRASAPIGTPLSVTLTASTGKSGVLVPRSAVVWHQGEPFAFRE</sequence>
<protein>
    <submittedName>
        <fullName evidence="1">Metal ion efflux membrane fusion protein family</fullName>
    </submittedName>
</protein>
<gene>
    <name evidence="1" type="ORF">B2A_06323</name>
</gene>
<accession>T1BG63</accession>
<evidence type="ECO:0000313" key="1">
    <source>
        <dbReference type="EMBL" id="EQD53120.1"/>
    </source>
</evidence>
<feature type="non-terminal residue" evidence="1">
    <location>
        <position position="1"/>
    </location>
</feature>
<dbReference type="AlphaFoldDB" id="T1BG63"/>
<feature type="non-terminal residue" evidence="1">
    <location>
        <position position="162"/>
    </location>
</feature>
<comment type="caution">
    <text evidence="1">The sequence shown here is derived from an EMBL/GenBank/DDBJ whole genome shotgun (WGS) entry which is preliminary data.</text>
</comment>
<name>T1BG63_9ZZZZ</name>
<proteinExistence type="predicted"/>
<dbReference type="EMBL" id="AUZZ01004463">
    <property type="protein sequence ID" value="EQD53120.1"/>
    <property type="molecule type" value="Genomic_DNA"/>
</dbReference>
<reference evidence="1" key="1">
    <citation type="submission" date="2013-08" db="EMBL/GenBank/DDBJ databases">
        <authorList>
            <person name="Mendez C."/>
            <person name="Richter M."/>
            <person name="Ferrer M."/>
            <person name="Sanchez J."/>
        </authorList>
    </citation>
    <scope>NUCLEOTIDE SEQUENCE</scope>
</reference>